<evidence type="ECO:0000313" key="2">
    <source>
        <dbReference type="Proteomes" id="UP000821865"/>
    </source>
</evidence>
<comment type="caution">
    <text evidence="1">The sequence shown here is derived from an EMBL/GenBank/DDBJ whole genome shotgun (WGS) entry which is preliminary data.</text>
</comment>
<keyword evidence="2" id="KW-1185">Reference proteome</keyword>
<dbReference type="Proteomes" id="UP000821865">
    <property type="component" value="Chromosome 4"/>
</dbReference>
<dbReference type="EMBL" id="CM023473">
    <property type="protein sequence ID" value="KAH7954313.1"/>
    <property type="molecule type" value="Genomic_DNA"/>
</dbReference>
<reference evidence="1" key="1">
    <citation type="submission" date="2020-05" db="EMBL/GenBank/DDBJ databases">
        <title>Large-scale comparative analyses of tick genomes elucidate their genetic diversity and vector capacities.</title>
        <authorList>
            <person name="Jia N."/>
            <person name="Wang J."/>
            <person name="Shi W."/>
            <person name="Du L."/>
            <person name="Sun Y."/>
            <person name="Zhan W."/>
            <person name="Jiang J."/>
            <person name="Wang Q."/>
            <person name="Zhang B."/>
            <person name="Ji P."/>
            <person name="Sakyi L.B."/>
            <person name="Cui X."/>
            <person name="Yuan T."/>
            <person name="Jiang B."/>
            <person name="Yang W."/>
            <person name="Lam T.T.-Y."/>
            <person name="Chang Q."/>
            <person name="Ding S."/>
            <person name="Wang X."/>
            <person name="Zhu J."/>
            <person name="Ruan X."/>
            <person name="Zhao L."/>
            <person name="Wei J."/>
            <person name="Que T."/>
            <person name="Du C."/>
            <person name="Cheng J."/>
            <person name="Dai P."/>
            <person name="Han X."/>
            <person name="Huang E."/>
            <person name="Gao Y."/>
            <person name="Liu J."/>
            <person name="Shao H."/>
            <person name="Ye R."/>
            <person name="Li L."/>
            <person name="Wei W."/>
            <person name="Wang X."/>
            <person name="Wang C."/>
            <person name="Yang T."/>
            <person name="Huo Q."/>
            <person name="Li W."/>
            <person name="Guo W."/>
            <person name="Chen H."/>
            <person name="Zhou L."/>
            <person name="Ni X."/>
            <person name="Tian J."/>
            <person name="Zhou Y."/>
            <person name="Sheng Y."/>
            <person name="Liu T."/>
            <person name="Pan Y."/>
            <person name="Xia L."/>
            <person name="Li J."/>
            <person name="Zhao F."/>
            <person name="Cao W."/>
        </authorList>
    </citation>
    <scope>NUCLEOTIDE SEQUENCE</scope>
    <source>
        <strain evidence="1">Dsil-2018</strain>
    </source>
</reference>
<protein>
    <submittedName>
        <fullName evidence="1">Uncharacterized protein</fullName>
    </submittedName>
</protein>
<evidence type="ECO:0000313" key="1">
    <source>
        <dbReference type="EMBL" id="KAH7954313.1"/>
    </source>
</evidence>
<proteinExistence type="predicted"/>
<accession>A0ACB8CYU9</accession>
<name>A0ACB8CYU9_DERSI</name>
<organism evidence="1 2">
    <name type="scientific">Dermacentor silvarum</name>
    <name type="common">Tick</name>
    <dbReference type="NCBI Taxonomy" id="543639"/>
    <lineage>
        <taxon>Eukaryota</taxon>
        <taxon>Metazoa</taxon>
        <taxon>Ecdysozoa</taxon>
        <taxon>Arthropoda</taxon>
        <taxon>Chelicerata</taxon>
        <taxon>Arachnida</taxon>
        <taxon>Acari</taxon>
        <taxon>Parasitiformes</taxon>
        <taxon>Ixodida</taxon>
        <taxon>Ixodoidea</taxon>
        <taxon>Ixodidae</taxon>
        <taxon>Rhipicephalinae</taxon>
        <taxon>Dermacentor</taxon>
    </lineage>
</organism>
<gene>
    <name evidence="1" type="ORF">HPB49_017486</name>
</gene>
<sequence length="191" mass="21954">MEIERLYAIGKDMGSAGAALREWVDAERATERGLRTQAHEDQRVNIELQEKRLQAKERVLQLKLKLQEQGTSSNVLPEKLWTVISRLDYASASDYDQLKATLLLRFRYTADGYREKFRKAKPEEKETGLKYASVLEGHFDGWMEMGKVEKTYEALRDLITCRAVHEGMLAGTADIFEGKKLQETDHDGTER</sequence>